<evidence type="ECO:0000256" key="2">
    <source>
        <dbReference type="ARBA" id="ARBA00004613"/>
    </source>
</evidence>
<evidence type="ECO:0000256" key="3">
    <source>
        <dbReference type="ARBA" id="ARBA00022525"/>
    </source>
</evidence>
<dbReference type="PANTHER" id="PTHR38340:SF1">
    <property type="entry name" value="S-LAYER PROTEIN"/>
    <property type="match status" value="1"/>
</dbReference>
<evidence type="ECO:0000313" key="6">
    <source>
        <dbReference type="EMBL" id="TXI38567.1"/>
    </source>
</evidence>
<dbReference type="Gene3D" id="2.120.10.30">
    <property type="entry name" value="TolB, C-terminal domain"/>
    <property type="match status" value="1"/>
</dbReference>
<protein>
    <submittedName>
        <fullName evidence="6">Type I secretion C-terminal target domain-containing protein</fullName>
    </submittedName>
</protein>
<dbReference type="InterPro" id="IPR018511">
    <property type="entry name" value="Hemolysin-typ_Ca-bd_CS"/>
</dbReference>
<dbReference type="Pfam" id="PF08548">
    <property type="entry name" value="Peptidase_M10_C"/>
    <property type="match status" value="1"/>
</dbReference>
<dbReference type="EMBL" id="SSGG01000016">
    <property type="protein sequence ID" value="TXI38567.1"/>
    <property type="molecule type" value="Genomic_DNA"/>
</dbReference>
<keyword evidence="4" id="KW-0677">Repeat</keyword>
<gene>
    <name evidence="6" type="ORF">E6Q51_00880</name>
</gene>
<dbReference type="InterPro" id="IPR011042">
    <property type="entry name" value="6-blade_b-propeller_TolB-like"/>
</dbReference>
<reference evidence="6 7" key="1">
    <citation type="submission" date="2018-09" db="EMBL/GenBank/DDBJ databases">
        <title>Metagenome Assembled Genomes from an Advanced Water Purification Facility.</title>
        <authorList>
            <person name="Stamps B.W."/>
            <person name="Spear J.R."/>
        </authorList>
    </citation>
    <scope>NUCLEOTIDE SEQUENCE [LARGE SCALE GENOMIC DNA]</scope>
    <source>
        <strain evidence="6">Bin_42_2</strain>
    </source>
</reference>
<keyword evidence="3" id="KW-0964">Secreted</keyword>
<dbReference type="InterPro" id="IPR011049">
    <property type="entry name" value="Serralysin-like_metalloprot_C"/>
</dbReference>
<dbReference type="GO" id="GO:0005615">
    <property type="term" value="C:extracellular space"/>
    <property type="evidence" value="ECO:0007669"/>
    <property type="project" value="InterPro"/>
</dbReference>
<dbReference type="Pfam" id="PF07676">
    <property type="entry name" value="PD40"/>
    <property type="match status" value="3"/>
</dbReference>
<dbReference type="PRINTS" id="PR00313">
    <property type="entry name" value="CABNDNGRPT"/>
</dbReference>
<dbReference type="Pfam" id="PF00353">
    <property type="entry name" value="HemolysinCabind"/>
    <property type="match status" value="9"/>
</dbReference>
<dbReference type="Gene3D" id="2.150.10.10">
    <property type="entry name" value="Serralysin-like metalloprotease, C-terminal"/>
    <property type="match status" value="6"/>
</dbReference>
<dbReference type="Proteomes" id="UP000321374">
    <property type="component" value="Unassembled WGS sequence"/>
</dbReference>
<dbReference type="InterPro" id="IPR013858">
    <property type="entry name" value="Peptidase_M10B_C"/>
</dbReference>
<dbReference type="PROSITE" id="PS00330">
    <property type="entry name" value="HEMOLYSIN_CALCIUM"/>
    <property type="match status" value="5"/>
</dbReference>
<accession>A0A5C7WLA1</accession>
<organism evidence="6 7">
    <name type="scientific">Methylophilus methylotrophus</name>
    <name type="common">Bacterium W3A1</name>
    <dbReference type="NCBI Taxonomy" id="17"/>
    <lineage>
        <taxon>Bacteria</taxon>
        <taxon>Pseudomonadati</taxon>
        <taxon>Pseudomonadota</taxon>
        <taxon>Betaproteobacteria</taxon>
        <taxon>Nitrosomonadales</taxon>
        <taxon>Methylophilaceae</taxon>
        <taxon>Methylophilus</taxon>
    </lineage>
</organism>
<evidence type="ECO:0000259" key="5">
    <source>
        <dbReference type="Pfam" id="PF08548"/>
    </source>
</evidence>
<dbReference type="InterPro" id="IPR011659">
    <property type="entry name" value="WD40"/>
</dbReference>
<dbReference type="PANTHER" id="PTHR38340">
    <property type="entry name" value="S-LAYER PROTEIN"/>
    <property type="match status" value="1"/>
</dbReference>
<comment type="cofactor">
    <cofactor evidence="1">
        <name>Ca(2+)</name>
        <dbReference type="ChEBI" id="CHEBI:29108"/>
    </cofactor>
</comment>
<dbReference type="SUPFAM" id="SSF51120">
    <property type="entry name" value="beta-Roll"/>
    <property type="match status" value="7"/>
</dbReference>
<name>A0A5C7WLA1_METME</name>
<dbReference type="InterPro" id="IPR019960">
    <property type="entry name" value="T1SS_VCA0849"/>
</dbReference>
<feature type="domain" description="Peptidase M10 serralysin C-terminal" evidence="5">
    <location>
        <begin position="24"/>
        <end position="197"/>
    </location>
</feature>
<dbReference type="InterPro" id="IPR001343">
    <property type="entry name" value="Hemolysn_Ca-bd"/>
</dbReference>
<evidence type="ECO:0000256" key="4">
    <source>
        <dbReference type="ARBA" id="ARBA00022737"/>
    </source>
</evidence>
<evidence type="ECO:0000256" key="1">
    <source>
        <dbReference type="ARBA" id="ARBA00001913"/>
    </source>
</evidence>
<proteinExistence type="predicted"/>
<comment type="caution">
    <text evidence="6">The sequence shown here is derived from an EMBL/GenBank/DDBJ whole genome shotgun (WGS) entry which is preliminary data.</text>
</comment>
<dbReference type="InterPro" id="IPR050557">
    <property type="entry name" value="RTX_toxin/Mannuronan_C5-epim"/>
</dbReference>
<dbReference type="NCBIfam" id="TIGR03661">
    <property type="entry name" value="T1SS_VCA0849"/>
    <property type="match status" value="1"/>
</dbReference>
<comment type="subcellular location">
    <subcellularLocation>
        <location evidence="2">Secreted</location>
    </subcellularLocation>
</comment>
<evidence type="ECO:0000313" key="7">
    <source>
        <dbReference type="Proteomes" id="UP000321374"/>
    </source>
</evidence>
<dbReference type="SUPFAM" id="SSF82171">
    <property type="entry name" value="DPP6 N-terminal domain-like"/>
    <property type="match status" value="1"/>
</dbReference>
<sequence length="1492" mass="154220">MNEYYPTTPMLYDILAIQHLYGANNSYNADDTVYEFSSSQRYYQTIWDGGGNDTIKYASSIGGVINLEAGSFSQLGKAFKVGINNNTIQKDNVAIAFNVVIENAIGGSGSDKIIGNSAENRLEGGAGDDTLDGSIGADTLIGGKGNDTYIVDNINDVTIELANEGTDLVKTNVTYTLSAHVENLTLTGTESIDGTGNDFNNIITGNDYNNTLSGNAGIDTLNGAAGNDILDGGAGVDKLIGGLGDDTYFVDLIQTGANAAALRVALQDTITEVANAGNDTVKLRGNFDHINATTLTLGANLEKLDASLTGTTKLNLTGNALANTLTGNDANNILDGGAGVDTLIGGLGDDTYVIDIKASAGSLLIEDTVTELNGTTEGIDTVKLRGTANLTTATTLTLDNDWANVEILDASATGSTKLNLTGNNLGNTLIGNAAANTLIGGDGNDTLDGGKGVDIVTGGDGDDVYIVDNIADKVIENDSEGIDWVKTSVSYTLTNYVEFLELTGTSAINGTGNDLNNFIKGNTNNNILNGGIGGDIMIGDKGNDTYIVDDVNDVVVENLNEGTDQINASISYSLALAANVENLLLTGTDAINGTGNALANTITGNSGNNTLDGGDGVDKLAGGLGNDTYIVDLVRTGTTAANYKVALQDTITEAANAGNDTVQLRLLSGTDYGAMNNATTLTLGANLENLDASDTGSTKLNLTGNALANTLTGNDADNILDGGAGVDTLVGGSGNDTYMLDLKLQGTGAGATVVIEDSVTEFNGTTEGIDTVKLRGTANLTTATTLTLDNDWANIEILDASATGSTKLNLTGNNLGNTLIGNAAANILIGGTGDDTLNGGAGADVMTGGDGDDIYIVDNIEDEVIELPDSINNIQAENGDSRDAHLTSDGKFVIFSSTATNLLPNNTDVLGIREVFLKNLETGKIISITNNSQGEQANGDSTALLSKNDNFVLITSSASNLVANDINNVQDVFIKNLLTGETKLVSTNASGIQANSSSFGMDISTDGRYILLKSYASNLVPNGWSHEGIYIKDTLTGSVEKLVSGNYNIGSAAFSPDGKYVIFDSHESSLTGDYTPTGTHDQILVKNLETGTIEVVTKDINGNFYNGNSIGASFSPDGNSIIFSSAATNIVPVSNGQHGYPVGQVYIKNLQTGQVQLVSTNAEGVQGNDGSGGYGFSPDGVHVLISSYATNLIPGSTNLFTNDIFLKNIITGEIQRITSDSDGNAGDYLINSNSESPSFSADGRYVIFSSISSSLVSNDTNFSFDVFIKDIITGDIQRVSTPQTTQGGIDEVKASVSYTLGDNIENLTLTGAAISGTGNNLDNIITGNASNNILSGDAGNDTLNGGTGNDTINGGADNDTLIGGLGNDILTGGLGADTFVWALVDKGTNGRPAIDKITDFNLAEDKLDLRDLLVGESSTNILNYLDITTSVTAGVTNTEIRISNTGGFTNGNYSVAAENQHITLAGVNLLTGANEADLVANLISQNKLTIDI</sequence>
<dbReference type="GO" id="GO:0005509">
    <property type="term" value="F:calcium ion binding"/>
    <property type="evidence" value="ECO:0007669"/>
    <property type="project" value="InterPro"/>
</dbReference>